<gene>
    <name evidence="1" type="ORF">NWI01_33860</name>
</gene>
<dbReference type="Proteomes" id="UP000318825">
    <property type="component" value="Unassembled WGS sequence"/>
</dbReference>
<reference evidence="1 2" key="1">
    <citation type="submission" date="2019-06" db="EMBL/GenBank/DDBJ databases">
        <title>Whole genome shotgun sequence of Nitrobacter winogradskyi NBRC 14297.</title>
        <authorList>
            <person name="Hosoyama A."/>
            <person name="Uohara A."/>
            <person name="Ohji S."/>
            <person name="Ichikawa N."/>
        </authorList>
    </citation>
    <scope>NUCLEOTIDE SEQUENCE [LARGE SCALE GENOMIC DNA]</scope>
    <source>
        <strain evidence="1 2">NBRC 14297</strain>
    </source>
</reference>
<organism evidence="1 2">
    <name type="scientific">Nitrobacter winogradskyi</name>
    <name type="common">Nitrobacter agilis</name>
    <dbReference type="NCBI Taxonomy" id="913"/>
    <lineage>
        <taxon>Bacteria</taxon>
        <taxon>Pseudomonadati</taxon>
        <taxon>Pseudomonadota</taxon>
        <taxon>Alphaproteobacteria</taxon>
        <taxon>Hyphomicrobiales</taxon>
        <taxon>Nitrobacteraceae</taxon>
        <taxon>Nitrobacter</taxon>
    </lineage>
</organism>
<dbReference type="EMBL" id="BJNF01000113">
    <property type="protein sequence ID" value="GEC17494.1"/>
    <property type="molecule type" value="Genomic_DNA"/>
</dbReference>
<accession>A0A4Y3WF30</accession>
<evidence type="ECO:0000313" key="2">
    <source>
        <dbReference type="Proteomes" id="UP000318825"/>
    </source>
</evidence>
<evidence type="ECO:0000313" key="1">
    <source>
        <dbReference type="EMBL" id="GEC17494.1"/>
    </source>
</evidence>
<sequence>MMGVIDQTPYLLWPFKDLARVKSNPKRVIGPNANATSSTARAQNRDDPFIGIVRTRVS</sequence>
<name>A0A4Y3WF30_NITWI</name>
<protein>
    <submittedName>
        <fullName evidence="1">Uncharacterized protein</fullName>
    </submittedName>
</protein>
<dbReference type="AlphaFoldDB" id="A0A4Y3WF30"/>
<comment type="caution">
    <text evidence="1">The sequence shown here is derived from an EMBL/GenBank/DDBJ whole genome shotgun (WGS) entry which is preliminary data.</text>
</comment>
<proteinExistence type="predicted"/>